<feature type="signal peptide" evidence="2">
    <location>
        <begin position="1"/>
        <end position="20"/>
    </location>
</feature>
<evidence type="ECO:0008006" key="5">
    <source>
        <dbReference type="Google" id="ProtNLM"/>
    </source>
</evidence>
<dbReference type="AlphaFoldDB" id="A0A662ZGX3"/>
<keyword evidence="4" id="KW-1185">Reference proteome</keyword>
<evidence type="ECO:0000313" key="3">
    <source>
        <dbReference type="EMBL" id="SFP33434.1"/>
    </source>
</evidence>
<dbReference type="Proteomes" id="UP000243745">
    <property type="component" value="Unassembled WGS sequence"/>
</dbReference>
<organism evidence="3 4">
    <name type="scientific">Ruminobacter amylophilus</name>
    <dbReference type="NCBI Taxonomy" id="867"/>
    <lineage>
        <taxon>Bacteria</taxon>
        <taxon>Pseudomonadati</taxon>
        <taxon>Pseudomonadota</taxon>
        <taxon>Gammaproteobacteria</taxon>
        <taxon>Aeromonadales</taxon>
        <taxon>Succinivibrionaceae</taxon>
        <taxon>Ruminobacter</taxon>
    </lineage>
</organism>
<evidence type="ECO:0000256" key="1">
    <source>
        <dbReference type="SAM" id="MobiDB-lite"/>
    </source>
</evidence>
<sequence>MSVKIWAKVSLLFLSVSVLSGCNILTDLFHQDKKQETRVVAEEPAVQAKTTTDKNTAKNSKKKQKKNNRTGKQQAKDNGSAVIVEKQSEPVQEEKIVEAADAEEETPATIDEKPTVSSKPPVVRNTCIGNDNNIKAGFSELSEAAGYSFQPRQPNLVMVTGITVGKGVCKGASSYSSIVKHNLAASGRFTLIGNDVSQRILKAASGTSYAYLVRVAKSQNVDYIVSGAAIKNGNKINLILKITDIKSGSTVWQKSSSLQ</sequence>
<gene>
    <name evidence="3" type="ORF">SAMN02910344_01120</name>
</gene>
<keyword evidence="2" id="KW-0732">Signal</keyword>
<dbReference type="PROSITE" id="PS51257">
    <property type="entry name" value="PROKAR_LIPOPROTEIN"/>
    <property type="match status" value="1"/>
</dbReference>
<dbReference type="EMBL" id="FOXF01000016">
    <property type="protein sequence ID" value="SFP33434.1"/>
    <property type="molecule type" value="Genomic_DNA"/>
</dbReference>
<dbReference type="Gene3D" id="3.40.50.10610">
    <property type="entry name" value="ABC-type transport auxiliary lipoprotein component"/>
    <property type="match status" value="1"/>
</dbReference>
<proteinExistence type="predicted"/>
<feature type="chain" id="PRO_5024998453" description="Lipoprotein" evidence="2">
    <location>
        <begin position="21"/>
        <end position="259"/>
    </location>
</feature>
<reference evidence="3 4" key="1">
    <citation type="submission" date="2016-10" db="EMBL/GenBank/DDBJ databases">
        <authorList>
            <person name="Varghese N."/>
            <person name="Submissions S."/>
        </authorList>
    </citation>
    <scope>NUCLEOTIDE SEQUENCE [LARGE SCALE GENOMIC DNA]</scope>
    <source>
        <strain evidence="3 4">DSM 1361</strain>
    </source>
</reference>
<evidence type="ECO:0000313" key="4">
    <source>
        <dbReference type="Proteomes" id="UP000243745"/>
    </source>
</evidence>
<feature type="compositionally biased region" description="Basic residues" evidence="1">
    <location>
        <begin position="59"/>
        <end position="69"/>
    </location>
</feature>
<feature type="region of interest" description="Disordered" evidence="1">
    <location>
        <begin position="40"/>
        <end position="124"/>
    </location>
</feature>
<feature type="compositionally biased region" description="Basic and acidic residues" evidence="1">
    <location>
        <begin position="86"/>
        <end position="98"/>
    </location>
</feature>
<evidence type="ECO:0000256" key="2">
    <source>
        <dbReference type="SAM" id="SignalP"/>
    </source>
</evidence>
<name>A0A662ZGX3_9GAMM</name>
<protein>
    <recommendedName>
        <fullName evidence="5">Lipoprotein</fullName>
    </recommendedName>
</protein>
<dbReference type="RefSeq" id="WP_093141768.1">
    <property type="nucleotide sequence ID" value="NZ_FOXF01000016.1"/>
</dbReference>
<accession>A0A662ZGX3</accession>